<dbReference type="FunFam" id="4.10.400.10:FF:000110">
    <property type="entry name" value="Low-density lipoprotein receptor-related protein 1B"/>
    <property type="match status" value="1"/>
</dbReference>
<evidence type="ECO:0000256" key="16">
    <source>
        <dbReference type="SAM" id="Phobius"/>
    </source>
</evidence>
<feature type="domain" description="EGF-like" evidence="18">
    <location>
        <begin position="805"/>
        <end position="840"/>
    </location>
</feature>
<evidence type="ECO:0000256" key="7">
    <source>
        <dbReference type="ARBA" id="ARBA00022737"/>
    </source>
</evidence>
<dbReference type="FunFam" id="4.10.400.10:FF:000012">
    <property type="entry name" value="Low-density lipoprotein receptor-related protein 1"/>
    <property type="match status" value="1"/>
</dbReference>
<dbReference type="InterPro" id="IPR018097">
    <property type="entry name" value="EGF_Ca-bd_CS"/>
</dbReference>
<dbReference type="SMART" id="SM00181">
    <property type="entry name" value="EGF"/>
    <property type="match status" value="10"/>
</dbReference>
<feature type="disulfide bond" evidence="13">
    <location>
        <begin position="894"/>
        <end position="911"/>
    </location>
</feature>
<comment type="subcellular location">
    <subcellularLocation>
        <location evidence="1">Membrane</location>
        <topology evidence="1">Single-pass type I membrane protein</topology>
    </subcellularLocation>
</comment>
<evidence type="ECO:0000313" key="20">
    <source>
        <dbReference type="Proteomes" id="UP001152622"/>
    </source>
</evidence>
<dbReference type="InterPro" id="IPR011042">
    <property type="entry name" value="6-blade_b-propeller_TolB-like"/>
</dbReference>
<feature type="disulfide bond" evidence="14">
    <location>
        <begin position="337"/>
        <end position="355"/>
    </location>
</feature>
<feature type="disulfide bond" evidence="14">
    <location>
        <begin position="44"/>
        <end position="56"/>
    </location>
</feature>
<dbReference type="PROSITE" id="PS01186">
    <property type="entry name" value="EGF_2"/>
    <property type="match status" value="1"/>
</dbReference>
<feature type="disulfide bond" evidence="14">
    <location>
        <begin position="182"/>
        <end position="197"/>
    </location>
</feature>
<keyword evidence="20" id="KW-1185">Reference proteome</keyword>
<keyword evidence="7" id="KW-0677">Repeat</keyword>
<feature type="disulfide bond" evidence="13">
    <location>
        <begin position="736"/>
        <end position="746"/>
    </location>
</feature>
<feature type="signal peptide" evidence="17">
    <location>
        <begin position="1"/>
        <end position="18"/>
    </location>
</feature>
<feature type="disulfide bond" evidence="14">
    <location>
        <begin position="221"/>
        <end position="236"/>
    </location>
</feature>
<dbReference type="GO" id="GO:0006898">
    <property type="term" value="P:receptor-mediated endocytosis"/>
    <property type="evidence" value="ECO:0007669"/>
    <property type="project" value="TreeGrafter"/>
</dbReference>
<dbReference type="FunFam" id="2.10.25.10:FF:000498">
    <property type="entry name" value="Low-density lipoprotein receptor-related protein 1B"/>
    <property type="match status" value="1"/>
</dbReference>
<feature type="disulfide bond" evidence="14">
    <location>
        <begin position="163"/>
        <end position="175"/>
    </location>
</feature>
<evidence type="ECO:0000256" key="5">
    <source>
        <dbReference type="ARBA" id="ARBA00022692"/>
    </source>
</evidence>
<feature type="disulfide bond" evidence="13">
    <location>
        <begin position="808"/>
        <end position="818"/>
    </location>
</feature>
<evidence type="ECO:0000256" key="2">
    <source>
        <dbReference type="ARBA" id="ARBA00009939"/>
    </source>
</evidence>
<dbReference type="PROSITE" id="PS50026">
    <property type="entry name" value="EGF_3"/>
    <property type="match status" value="5"/>
</dbReference>
<dbReference type="GO" id="GO:0005509">
    <property type="term" value="F:calcium ion binding"/>
    <property type="evidence" value="ECO:0007669"/>
    <property type="project" value="InterPro"/>
</dbReference>
<dbReference type="SMART" id="SM00179">
    <property type="entry name" value="EGF_CA"/>
    <property type="match status" value="3"/>
</dbReference>
<feature type="disulfide bond" evidence="14">
    <location>
        <begin position="140"/>
        <end position="155"/>
    </location>
</feature>
<dbReference type="InterPro" id="IPR051221">
    <property type="entry name" value="LDLR-related"/>
</dbReference>
<evidence type="ECO:0000256" key="13">
    <source>
        <dbReference type="PROSITE-ProRule" id="PRU00076"/>
    </source>
</evidence>
<evidence type="ECO:0000256" key="17">
    <source>
        <dbReference type="SAM" id="SignalP"/>
    </source>
</evidence>
<dbReference type="PROSITE" id="PS50068">
    <property type="entry name" value="LDLRA_2"/>
    <property type="match status" value="8"/>
</dbReference>
<dbReference type="PROSITE" id="PS51120">
    <property type="entry name" value="LDLRB"/>
    <property type="match status" value="2"/>
</dbReference>
<dbReference type="Gene3D" id="2.10.25.10">
    <property type="entry name" value="Laminin"/>
    <property type="match status" value="5"/>
</dbReference>
<dbReference type="InterPro" id="IPR001881">
    <property type="entry name" value="EGF-like_Ca-bd_dom"/>
</dbReference>
<feature type="disulfide bond" evidence="13">
    <location>
        <begin position="830"/>
        <end position="839"/>
    </location>
</feature>
<keyword evidence="9 16" id="KW-0472">Membrane</keyword>
<evidence type="ECO:0000256" key="6">
    <source>
        <dbReference type="ARBA" id="ARBA00022729"/>
    </source>
</evidence>
<dbReference type="InterPro" id="IPR000742">
    <property type="entry name" value="EGF"/>
</dbReference>
<dbReference type="Gene3D" id="4.10.400.10">
    <property type="entry name" value="Low-density Lipoprotein Receptor"/>
    <property type="match status" value="8"/>
</dbReference>
<dbReference type="Pfam" id="PF00057">
    <property type="entry name" value="Ldl_recept_a"/>
    <property type="match status" value="7"/>
</dbReference>
<keyword evidence="4" id="KW-0254">Endocytosis</keyword>
<accession>A0A9Q1F2D6</accession>
<feature type="disulfide bond" evidence="14">
    <location>
        <begin position="102"/>
        <end position="117"/>
    </location>
</feature>
<comment type="caution">
    <text evidence="19">The sequence shown here is derived from an EMBL/GenBank/DDBJ whole genome shotgun (WGS) entry which is preliminary data.</text>
</comment>
<dbReference type="SUPFAM" id="SSF57424">
    <property type="entry name" value="LDL receptor-like module"/>
    <property type="match status" value="8"/>
</dbReference>
<keyword evidence="12" id="KW-0325">Glycoprotein</keyword>
<dbReference type="GO" id="GO:0043235">
    <property type="term" value="C:receptor complex"/>
    <property type="evidence" value="ECO:0007669"/>
    <property type="project" value="TreeGrafter"/>
</dbReference>
<dbReference type="Pfam" id="PF00008">
    <property type="entry name" value="EGF"/>
    <property type="match status" value="1"/>
</dbReference>
<name>A0A9Q1F2D6_SYNKA</name>
<feature type="domain" description="EGF-like" evidence="18">
    <location>
        <begin position="768"/>
        <end position="804"/>
    </location>
</feature>
<feature type="domain" description="EGF-like" evidence="18">
    <location>
        <begin position="732"/>
        <end position="765"/>
    </location>
</feature>
<dbReference type="PROSITE" id="PS00022">
    <property type="entry name" value="EGF_1"/>
    <property type="match status" value="3"/>
</dbReference>
<dbReference type="SMART" id="SM00135">
    <property type="entry name" value="LY"/>
    <property type="match status" value="2"/>
</dbReference>
<keyword evidence="8 16" id="KW-1133">Transmembrane helix</keyword>
<keyword evidence="10 13" id="KW-1015">Disulfide bond</keyword>
<keyword evidence="6 17" id="KW-0732">Signal</keyword>
<evidence type="ECO:0000256" key="4">
    <source>
        <dbReference type="ARBA" id="ARBA00022583"/>
    </source>
</evidence>
<evidence type="ECO:0000259" key="18">
    <source>
        <dbReference type="PROSITE" id="PS50026"/>
    </source>
</evidence>
<dbReference type="PROSITE" id="PS01187">
    <property type="entry name" value="EGF_CA"/>
    <property type="match status" value="1"/>
</dbReference>
<feature type="disulfide bond" evidence="14">
    <location>
        <begin position="330"/>
        <end position="342"/>
    </location>
</feature>
<feature type="disulfide bond" evidence="13">
    <location>
        <begin position="913"/>
        <end position="922"/>
    </location>
</feature>
<dbReference type="PANTHER" id="PTHR22722">
    <property type="entry name" value="LOW-DENSITY LIPOPROTEIN RECEPTOR-RELATED PROTEIN 2-RELATED"/>
    <property type="match status" value="1"/>
</dbReference>
<feature type="disulfide bond" evidence="14">
    <location>
        <begin position="83"/>
        <end position="95"/>
    </location>
</feature>
<feature type="disulfide bond" evidence="14">
    <location>
        <begin position="170"/>
        <end position="188"/>
    </location>
</feature>
<proteinExistence type="inferred from homology"/>
<feature type="disulfide bond" evidence="14">
    <location>
        <begin position="128"/>
        <end position="146"/>
    </location>
</feature>
<evidence type="ECO:0000256" key="3">
    <source>
        <dbReference type="ARBA" id="ARBA00022536"/>
    </source>
</evidence>
<dbReference type="FunFam" id="2.120.10.30:FF:000241">
    <property type="entry name" value="Low-density lipoprotein receptor-related protein 6"/>
    <property type="match status" value="1"/>
</dbReference>
<dbReference type="OrthoDB" id="10066840at2759"/>
<keyword evidence="5 16" id="KW-0812">Transmembrane</keyword>
<feature type="disulfide bond" evidence="14">
    <location>
        <begin position="63"/>
        <end position="78"/>
    </location>
</feature>
<organism evidence="19 20">
    <name type="scientific">Synaphobranchus kaupii</name>
    <name type="common">Kaup's arrowtooth eel</name>
    <dbReference type="NCBI Taxonomy" id="118154"/>
    <lineage>
        <taxon>Eukaryota</taxon>
        <taxon>Metazoa</taxon>
        <taxon>Chordata</taxon>
        <taxon>Craniata</taxon>
        <taxon>Vertebrata</taxon>
        <taxon>Euteleostomi</taxon>
        <taxon>Actinopterygii</taxon>
        <taxon>Neopterygii</taxon>
        <taxon>Teleostei</taxon>
        <taxon>Anguilliformes</taxon>
        <taxon>Synaphobranchidae</taxon>
        <taxon>Synaphobranchus</taxon>
    </lineage>
</organism>
<feature type="disulfide bond" evidence="14">
    <location>
        <begin position="51"/>
        <end position="69"/>
    </location>
</feature>
<dbReference type="GO" id="GO:0016324">
    <property type="term" value="C:apical plasma membrane"/>
    <property type="evidence" value="ECO:0007669"/>
    <property type="project" value="TreeGrafter"/>
</dbReference>
<evidence type="ECO:0000256" key="1">
    <source>
        <dbReference type="ARBA" id="ARBA00004479"/>
    </source>
</evidence>
<feature type="disulfide bond" evidence="14">
    <location>
        <begin position="121"/>
        <end position="133"/>
    </location>
</feature>
<dbReference type="Proteomes" id="UP001152622">
    <property type="component" value="Chromosome 9"/>
</dbReference>
<dbReference type="CDD" id="cd00112">
    <property type="entry name" value="LDLa"/>
    <property type="match status" value="8"/>
</dbReference>
<evidence type="ECO:0000313" key="19">
    <source>
        <dbReference type="EMBL" id="KAJ8349713.1"/>
    </source>
</evidence>
<dbReference type="PRINTS" id="PR00261">
    <property type="entry name" value="LDLRECEPTOR"/>
</dbReference>
<protein>
    <recommendedName>
        <fullName evidence="18">EGF-like domain-containing protein</fullName>
    </recommendedName>
</protein>
<dbReference type="SMART" id="SM00192">
    <property type="entry name" value="LDLa"/>
    <property type="match status" value="8"/>
</dbReference>
<feature type="disulfide bond" evidence="14">
    <location>
        <begin position="250"/>
        <end position="268"/>
    </location>
</feature>
<comment type="caution">
    <text evidence="13">Lacks conserved residue(s) required for the propagation of feature annotation.</text>
</comment>
<feature type="disulfide bond" evidence="14">
    <location>
        <begin position="90"/>
        <end position="108"/>
    </location>
</feature>
<dbReference type="FunFam" id="4.10.400.10:FF:000024">
    <property type="entry name" value="Low-density lipoprotein RecePtor related"/>
    <property type="match status" value="1"/>
</dbReference>
<dbReference type="SUPFAM" id="SSF63825">
    <property type="entry name" value="YWTD domain"/>
    <property type="match status" value="1"/>
</dbReference>
<feature type="repeat" description="LDL-receptor class B" evidence="15">
    <location>
        <begin position="558"/>
        <end position="601"/>
    </location>
</feature>
<dbReference type="FunFam" id="2.10.25.10:FF:000088">
    <property type="entry name" value="Prolow-density lipoprotein receptor-related protein 1"/>
    <property type="match status" value="2"/>
</dbReference>
<dbReference type="Gene3D" id="2.120.10.30">
    <property type="entry name" value="TolB, C-terminal domain"/>
    <property type="match status" value="1"/>
</dbReference>
<dbReference type="InterPro" id="IPR036055">
    <property type="entry name" value="LDL_receptor-like_sf"/>
</dbReference>
<keyword evidence="11" id="KW-0675">Receptor</keyword>
<feature type="disulfide bond" evidence="14">
    <location>
        <begin position="305"/>
        <end position="320"/>
    </location>
</feature>
<feature type="domain" description="EGF-like" evidence="18">
    <location>
        <begin position="370"/>
        <end position="408"/>
    </location>
</feature>
<feature type="domain" description="EGF-like" evidence="18">
    <location>
        <begin position="888"/>
        <end position="923"/>
    </location>
</feature>
<dbReference type="PROSITE" id="PS01209">
    <property type="entry name" value="LDLRA_1"/>
    <property type="match status" value="7"/>
</dbReference>
<dbReference type="FunFam" id="4.10.400.10:FF:000080">
    <property type="entry name" value="Low-density lipoprotein receptor-related protein 1B"/>
    <property type="match status" value="1"/>
</dbReference>
<gene>
    <name evidence="19" type="ORF">SKAU_G00248430</name>
</gene>
<dbReference type="InterPro" id="IPR002172">
    <property type="entry name" value="LDrepeatLR_classA_rpt"/>
</dbReference>
<feature type="transmembrane region" description="Helical" evidence="16">
    <location>
        <begin position="940"/>
        <end position="963"/>
    </location>
</feature>
<feature type="disulfide bond" evidence="13">
    <location>
        <begin position="890"/>
        <end position="900"/>
    </location>
</feature>
<dbReference type="AlphaFoldDB" id="A0A9Q1F2D6"/>
<dbReference type="InterPro" id="IPR000033">
    <property type="entry name" value="LDLR_classB_rpt"/>
</dbReference>
<dbReference type="InterPro" id="IPR023415">
    <property type="entry name" value="LDLR_class-A_CS"/>
</dbReference>
<dbReference type="SUPFAM" id="SSF57196">
    <property type="entry name" value="EGF/Laminin"/>
    <property type="match status" value="5"/>
</dbReference>
<dbReference type="EMBL" id="JAINUF010000009">
    <property type="protein sequence ID" value="KAJ8349713.1"/>
    <property type="molecule type" value="Genomic_DNA"/>
</dbReference>
<dbReference type="GO" id="GO:0042562">
    <property type="term" value="F:hormone binding"/>
    <property type="evidence" value="ECO:0007669"/>
    <property type="project" value="TreeGrafter"/>
</dbReference>
<evidence type="ECO:0000256" key="8">
    <source>
        <dbReference type="ARBA" id="ARBA00022989"/>
    </source>
</evidence>
<evidence type="ECO:0000256" key="10">
    <source>
        <dbReference type="ARBA" id="ARBA00023157"/>
    </source>
</evidence>
<feature type="disulfide bond" evidence="14">
    <location>
        <begin position="243"/>
        <end position="255"/>
    </location>
</feature>
<feature type="chain" id="PRO_5040184586" description="EGF-like domain-containing protein" evidence="17">
    <location>
        <begin position="19"/>
        <end position="1089"/>
    </location>
</feature>
<dbReference type="Pfam" id="PF00058">
    <property type="entry name" value="Ldl_recept_b"/>
    <property type="match status" value="1"/>
</dbReference>
<feature type="disulfide bond" evidence="13">
    <location>
        <begin position="772"/>
        <end position="782"/>
    </location>
</feature>
<feature type="disulfide bond" evidence="13">
    <location>
        <begin position="794"/>
        <end position="803"/>
    </location>
</feature>
<comment type="similarity">
    <text evidence="2">Belongs to the LDLR family.</text>
</comment>
<sequence>MTAAGLLLLLSVPQPVGGPPGRTATLSTVVFTAIAKFIGHEKTCGPHEFHCKNNNCIPDHWRCDGQSDCGDYSDEENCKPVTCTSKDFVCINGECISARFRCDGDYDCADNSDEKDCETRCSDGQFQCLNSLCISLKWLCDGQEDCKMGEDESNCHSTVAPSCSLNEYDCTGGGCVLASLRCDGRVDCLDGSDEVDCVRECGEDQFLCQNRALCIPLRWRCDDVHDCVDHSDEENCDHGAYSCRVDEFICNNTLCKLHVWVCDGEDDCGDNSDEDPEMCGKLLCPATRPYRCQNNRVCLRNEQVCDGVDNCGDNSDEEDCAGVARRPRPCGKGELTCGNQRCIPSQLQCDLFDDCGDGGSDERDCKAFLTEDVCRGKINPCGEDAVCNQTRTGSICQCKPGFERNQTNGQCGEVNECLQFGMCSHYCTNTKGSFKCTCYKNFKQINGSCVAKEPWTQTTSSHRGQCPNHILDRSQSKTNSGIICPDFRRPRDVSADWVTGNIYWTDHSRMHWFSYYTAHWTRLRYSINVGHLGGTSCTRLVTDIAGEPYAIAVNPVRGMMYWTVIGDHSHIEEAAMDGSLRRILLEKNLQRPTGLAIDYFSQRLYWVDVELSSIGSVRFDGSDSQLAVSSRHGISQPYRIDIFEDYIYGAGLKNNMFRVHKYGKGPVERLALGVEKVSSILIIHPLKQQAGTNPCVKMNCDFLCLLNPSGARCSCPEGKALWNGSCSDASVSDEHCRPACENGGRCVANERGDWRCYCWPNFSGEHCEVSHCKDYCLNGGTCTSSRLGRPTCRCAVGFTGPYCEKRLCEGYCLNGGSCDVSLGNQPVCHCMAEYTGDRCMYHICHHYCVNSKACTLSSSGHVGVCVPCTETGDVSCNCSNGRIASSCQLCDGYCYNGGTCHLDSETNLPFCQCSANWSGTQCERPAPKSSRSDSSSGSSIAIIVPLVLLLILISTVVAGVFICRRRQRGKRVQRQPMTNGGINVEIGNPSYNMYEVDHDNHADAGSLLHPHFRLDPHKGWCVQSSDARGLQTHPIPKEIIPGKPMKYSNPVYTKTYHGTQNCRKPMLNIAESRELLPKKLESMIQETAA</sequence>
<dbReference type="PANTHER" id="PTHR22722:SF14">
    <property type="entry name" value="MEGALIN, ISOFORM A"/>
    <property type="match status" value="1"/>
</dbReference>
<keyword evidence="3 13" id="KW-0245">EGF-like domain</keyword>
<evidence type="ECO:0000256" key="12">
    <source>
        <dbReference type="ARBA" id="ARBA00023180"/>
    </source>
</evidence>
<evidence type="ECO:0000256" key="9">
    <source>
        <dbReference type="ARBA" id="ARBA00023136"/>
    </source>
</evidence>
<evidence type="ECO:0000256" key="11">
    <source>
        <dbReference type="ARBA" id="ARBA00023170"/>
    </source>
</evidence>
<evidence type="ECO:0000256" key="15">
    <source>
        <dbReference type="PROSITE-ProRule" id="PRU00461"/>
    </source>
</evidence>
<reference evidence="19" key="1">
    <citation type="journal article" date="2023" name="Science">
        <title>Genome structures resolve the early diversification of teleost fishes.</title>
        <authorList>
            <person name="Parey E."/>
            <person name="Louis A."/>
            <person name="Montfort J."/>
            <person name="Bouchez O."/>
            <person name="Roques C."/>
            <person name="Iampietro C."/>
            <person name="Lluch J."/>
            <person name="Castinel A."/>
            <person name="Donnadieu C."/>
            <person name="Desvignes T."/>
            <person name="Floi Bucao C."/>
            <person name="Jouanno E."/>
            <person name="Wen M."/>
            <person name="Mejri S."/>
            <person name="Dirks R."/>
            <person name="Jansen H."/>
            <person name="Henkel C."/>
            <person name="Chen W.J."/>
            <person name="Zahm M."/>
            <person name="Cabau C."/>
            <person name="Klopp C."/>
            <person name="Thompson A.W."/>
            <person name="Robinson-Rechavi M."/>
            <person name="Braasch I."/>
            <person name="Lecointre G."/>
            <person name="Bobe J."/>
            <person name="Postlethwait J.H."/>
            <person name="Berthelot C."/>
            <person name="Roest Crollius H."/>
            <person name="Guiguen Y."/>
        </authorList>
    </citation>
    <scope>NUCLEOTIDE SEQUENCE</scope>
    <source>
        <strain evidence="19">WJC10195</strain>
    </source>
</reference>
<dbReference type="FunFam" id="4.10.400.10:FF:000047">
    <property type="entry name" value="Prolow-density lipoprotein receptor-related protein 1"/>
    <property type="match status" value="1"/>
</dbReference>
<feature type="repeat" description="LDL-receptor class B" evidence="15">
    <location>
        <begin position="602"/>
        <end position="646"/>
    </location>
</feature>
<evidence type="ECO:0000256" key="14">
    <source>
        <dbReference type="PROSITE-ProRule" id="PRU00124"/>
    </source>
</evidence>